<dbReference type="Pfam" id="PF13822">
    <property type="entry name" value="ACC_epsilon"/>
    <property type="match status" value="1"/>
</dbReference>
<reference evidence="2 3" key="1">
    <citation type="submission" date="2024-09" db="EMBL/GenBank/DDBJ databases">
        <authorList>
            <person name="Sun Q."/>
            <person name="Mori K."/>
        </authorList>
    </citation>
    <scope>NUCLEOTIDE SEQUENCE [LARGE SCALE GENOMIC DNA]</scope>
    <source>
        <strain evidence="2 3">JCM 3028</strain>
    </source>
</reference>
<feature type="region of interest" description="Disordered" evidence="1">
    <location>
        <begin position="27"/>
        <end position="68"/>
    </location>
</feature>
<evidence type="ECO:0000256" key="1">
    <source>
        <dbReference type="SAM" id="MobiDB-lite"/>
    </source>
</evidence>
<accession>A0ABV5T843</accession>
<proteinExistence type="predicted"/>
<dbReference type="Proteomes" id="UP001589610">
    <property type="component" value="Unassembled WGS sequence"/>
</dbReference>
<comment type="caution">
    <text evidence="2">The sequence shown here is derived from an EMBL/GenBank/DDBJ whole genome shotgun (WGS) entry which is preliminary data.</text>
</comment>
<dbReference type="RefSeq" id="WP_344747446.1">
    <property type="nucleotide sequence ID" value="NZ_BAAAWW010000127.1"/>
</dbReference>
<gene>
    <name evidence="2" type="ORF">ACFFRH_07010</name>
</gene>
<organism evidence="2 3">
    <name type="scientific">Streptosporangium vulgare</name>
    <dbReference type="NCBI Taxonomy" id="46190"/>
    <lineage>
        <taxon>Bacteria</taxon>
        <taxon>Bacillati</taxon>
        <taxon>Actinomycetota</taxon>
        <taxon>Actinomycetes</taxon>
        <taxon>Streptosporangiales</taxon>
        <taxon>Streptosporangiaceae</taxon>
        <taxon>Streptosporangium</taxon>
    </lineage>
</organism>
<dbReference type="EMBL" id="JBHMBS010000003">
    <property type="protein sequence ID" value="MFB9675231.1"/>
    <property type="molecule type" value="Genomic_DNA"/>
</dbReference>
<keyword evidence="3" id="KW-1185">Reference proteome</keyword>
<sequence>MRHLKIIKGDASPEEIAAVVIALSTRAVPASSASKAPQTSKSWSNHSHRMRKALPTGQGAWRSSALPR</sequence>
<name>A0ABV5T843_9ACTN</name>
<feature type="compositionally biased region" description="Polar residues" evidence="1">
    <location>
        <begin position="31"/>
        <end position="45"/>
    </location>
</feature>
<dbReference type="InterPro" id="IPR032716">
    <property type="entry name" value="ACC_epsilon"/>
</dbReference>
<evidence type="ECO:0000313" key="3">
    <source>
        <dbReference type="Proteomes" id="UP001589610"/>
    </source>
</evidence>
<protein>
    <submittedName>
        <fullName evidence="2">Acyl-CoA carboxylase subunit epsilon</fullName>
    </submittedName>
</protein>
<evidence type="ECO:0000313" key="2">
    <source>
        <dbReference type="EMBL" id="MFB9675231.1"/>
    </source>
</evidence>